<dbReference type="WBParaSite" id="PSU_v2.g4851.t1">
    <property type="protein sequence ID" value="PSU_v2.g4851.t1"/>
    <property type="gene ID" value="PSU_v2.g4851"/>
</dbReference>
<feature type="domain" description="EGF-like" evidence="7">
    <location>
        <begin position="416"/>
        <end position="452"/>
    </location>
</feature>
<feature type="disulfide bond" evidence="5">
    <location>
        <begin position="394"/>
        <end position="403"/>
    </location>
</feature>
<feature type="disulfide bond" evidence="5">
    <location>
        <begin position="316"/>
        <end position="325"/>
    </location>
</feature>
<evidence type="ECO:0000313" key="9">
    <source>
        <dbReference type="WBParaSite" id="PSU_v2.g4851.t1"/>
    </source>
</evidence>
<dbReference type="InterPro" id="IPR051355">
    <property type="entry name" value="Notch/Slit_guidance"/>
</dbReference>
<feature type="signal peptide" evidence="6">
    <location>
        <begin position="1"/>
        <end position="18"/>
    </location>
</feature>
<dbReference type="PROSITE" id="PS50026">
    <property type="entry name" value="EGF_3"/>
    <property type="match status" value="7"/>
</dbReference>
<accession>A0A914Z3M3</accession>
<dbReference type="GO" id="GO:0007411">
    <property type="term" value="P:axon guidance"/>
    <property type="evidence" value="ECO:0007669"/>
    <property type="project" value="TreeGrafter"/>
</dbReference>
<feature type="disulfide bond" evidence="5">
    <location>
        <begin position="480"/>
        <end position="489"/>
    </location>
</feature>
<feature type="disulfide bond" evidence="5">
    <location>
        <begin position="266"/>
        <end position="275"/>
    </location>
</feature>
<feature type="disulfide bond" evidence="5">
    <location>
        <begin position="442"/>
        <end position="451"/>
    </location>
</feature>
<evidence type="ECO:0000256" key="4">
    <source>
        <dbReference type="ARBA" id="ARBA00023157"/>
    </source>
</evidence>
<feature type="domain" description="EGF-like" evidence="7">
    <location>
        <begin position="368"/>
        <end position="404"/>
    </location>
</feature>
<proteinExistence type="predicted"/>
<dbReference type="Gene3D" id="2.10.25.10">
    <property type="entry name" value="Laminin"/>
    <property type="match status" value="6"/>
</dbReference>
<feature type="domain" description="EGF-like" evidence="7">
    <location>
        <begin position="329"/>
        <end position="365"/>
    </location>
</feature>
<dbReference type="AlphaFoldDB" id="A0A914Z3M3"/>
<feature type="domain" description="EGF-like" evidence="7">
    <location>
        <begin position="240"/>
        <end position="276"/>
    </location>
</feature>
<dbReference type="Pfam" id="PF00008">
    <property type="entry name" value="EGF"/>
    <property type="match status" value="1"/>
</dbReference>
<dbReference type="Proteomes" id="UP000887577">
    <property type="component" value="Unplaced"/>
</dbReference>
<feature type="domain" description="EGF-like" evidence="7">
    <location>
        <begin position="57"/>
        <end position="94"/>
    </location>
</feature>
<evidence type="ECO:0000313" key="8">
    <source>
        <dbReference type="Proteomes" id="UP000887577"/>
    </source>
</evidence>
<evidence type="ECO:0000256" key="6">
    <source>
        <dbReference type="SAM" id="SignalP"/>
    </source>
</evidence>
<dbReference type="InterPro" id="IPR000742">
    <property type="entry name" value="EGF"/>
</dbReference>
<feature type="domain" description="EGF-like" evidence="7">
    <location>
        <begin position="290"/>
        <end position="326"/>
    </location>
</feature>
<dbReference type="CDD" id="cd00054">
    <property type="entry name" value="EGF_CA"/>
    <property type="match status" value="2"/>
</dbReference>
<name>A0A914Z3M3_9BILA</name>
<comment type="caution">
    <text evidence="5">Lacks conserved residue(s) required for the propagation of feature annotation.</text>
</comment>
<dbReference type="PROSITE" id="PS00022">
    <property type="entry name" value="EGF_1"/>
    <property type="match status" value="7"/>
</dbReference>
<dbReference type="SMART" id="SM00181">
    <property type="entry name" value="EGF"/>
    <property type="match status" value="8"/>
</dbReference>
<keyword evidence="1 5" id="KW-0245">EGF-like domain</keyword>
<evidence type="ECO:0000256" key="5">
    <source>
        <dbReference type="PROSITE-ProRule" id="PRU00076"/>
    </source>
</evidence>
<evidence type="ECO:0000256" key="1">
    <source>
        <dbReference type="ARBA" id="ARBA00022536"/>
    </source>
</evidence>
<dbReference type="PANTHER" id="PTHR45836">
    <property type="entry name" value="SLIT HOMOLOG"/>
    <property type="match status" value="1"/>
</dbReference>
<feature type="domain" description="EGF-like" evidence="7">
    <location>
        <begin position="453"/>
        <end position="490"/>
    </location>
</feature>
<sequence length="494" mass="51852">MFLKVAVSFVVVAYAVNAQFIDLPCDRTDCNNRGTCLGTKKAPLCFCELGSSGLRCDQAQCDSKIACSGNGICIGSSLQNSCICNLGYTGLRCENSPTSGNDLFGLFNNWLGSGTNPMGSWSSLFGNSGIPQTGLNNFLKPLSTAANSPNVAVNPVSGPINYPGGSMYPFNDVAPNAGVLPMIQPQTVNSSGNFYPQYPQFPQTNNAMIVGNAVDNGMPYAIPQPPQITASNYSLPLNQGLDICGPQDCNNQGVCIGSKALPVCLCYVGFSGTKCETNIFNNVNIGDSGHSIICSASDCNNNGVCIGTKGSFTCACKLGFSGRRCESTPYPLCDASDCNNNGLCIGTKGAFTCACHVSYSGERCERAQGTLCEISDCNTQGICIGTKDQFTCLCNLGYTGKRCESRVLDTVAPVAGGLFCELKDCNNNGLCVGTKLLPTCLCNLGYLGLRCEIEPLCFSPLQCSGNGLCLGTAKNFICACNLGWSGTNCQFFSG</sequence>
<dbReference type="GO" id="GO:0005509">
    <property type="term" value="F:calcium ion binding"/>
    <property type="evidence" value="ECO:0007669"/>
    <property type="project" value="InterPro"/>
</dbReference>
<keyword evidence="2 6" id="KW-0732">Signal</keyword>
<dbReference type="PROSITE" id="PS01186">
    <property type="entry name" value="EGF_2"/>
    <property type="match status" value="6"/>
</dbReference>
<feature type="chain" id="PRO_5037364338" evidence="6">
    <location>
        <begin position="19"/>
        <end position="494"/>
    </location>
</feature>
<evidence type="ECO:0000259" key="7">
    <source>
        <dbReference type="PROSITE" id="PS50026"/>
    </source>
</evidence>
<evidence type="ECO:0000256" key="3">
    <source>
        <dbReference type="ARBA" id="ARBA00022737"/>
    </source>
</evidence>
<keyword evidence="3" id="KW-0677">Repeat</keyword>
<dbReference type="FunFam" id="2.10.25.10:FF:000066">
    <property type="entry name" value="FAT atypical cadherin 4"/>
    <property type="match status" value="1"/>
</dbReference>
<keyword evidence="4 5" id="KW-1015">Disulfide bond</keyword>
<feature type="disulfide bond" evidence="5">
    <location>
        <begin position="355"/>
        <end position="364"/>
    </location>
</feature>
<dbReference type="InterPro" id="IPR001881">
    <property type="entry name" value="EGF-like_Ca-bd_dom"/>
</dbReference>
<dbReference type="SUPFAM" id="SSF57196">
    <property type="entry name" value="EGF/Laminin"/>
    <property type="match status" value="6"/>
</dbReference>
<keyword evidence="8" id="KW-1185">Reference proteome</keyword>
<protein>
    <submittedName>
        <fullName evidence="9">EGF-like domain-containing protein</fullName>
    </submittedName>
</protein>
<feature type="disulfide bond" evidence="5">
    <location>
        <begin position="84"/>
        <end position="93"/>
    </location>
</feature>
<reference evidence="9" key="1">
    <citation type="submission" date="2022-11" db="UniProtKB">
        <authorList>
            <consortium name="WormBaseParasite"/>
        </authorList>
    </citation>
    <scope>IDENTIFICATION</scope>
</reference>
<evidence type="ECO:0000256" key="2">
    <source>
        <dbReference type="ARBA" id="ARBA00022729"/>
    </source>
</evidence>
<dbReference type="SMART" id="SM00179">
    <property type="entry name" value="EGF_CA"/>
    <property type="match status" value="5"/>
</dbReference>
<organism evidence="8 9">
    <name type="scientific">Panagrolaimus superbus</name>
    <dbReference type="NCBI Taxonomy" id="310955"/>
    <lineage>
        <taxon>Eukaryota</taxon>
        <taxon>Metazoa</taxon>
        <taxon>Ecdysozoa</taxon>
        <taxon>Nematoda</taxon>
        <taxon>Chromadorea</taxon>
        <taxon>Rhabditida</taxon>
        <taxon>Tylenchina</taxon>
        <taxon>Panagrolaimomorpha</taxon>
        <taxon>Panagrolaimoidea</taxon>
        <taxon>Panagrolaimidae</taxon>
        <taxon>Panagrolaimus</taxon>
    </lineage>
</organism>